<name>C8V7M4_EMENI</name>
<dbReference type="AlphaFoldDB" id="C8V7M4"/>
<proteinExistence type="predicted"/>
<evidence type="ECO:0000313" key="1">
    <source>
        <dbReference type="EMBL" id="CBF75611.1"/>
    </source>
</evidence>
<dbReference type="RefSeq" id="XP_050467488.1">
    <property type="nucleotide sequence ID" value="XM_050611459.1"/>
</dbReference>
<dbReference type="InParanoid" id="C8V7M4"/>
<sequence length="47" mass="4874">MPTAGMGEAWADGCKSGSFTLSGKPQSLGDEVRTVTGLFNSLVFPQP</sequence>
<reference evidence="2" key="1">
    <citation type="journal article" date="2005" name="Nature">
        <title>Sequencing of Aspergillus nidulans and comparative analysis with A. fumigatus and A. oryzae.</title>
        <authorList>
            <person name="Galagan J.E."/>
            <person name="Calvo S.E."/>
            <person name="Cuomo C."/>
            <person name="Ma L.J."/>
            <person name="Wortman J.R."/>
            <person name="Batzoglou S."/>
            <person name="Lee S.I."/>
            <person name="Basturkmen M."/>
            <person name="Spevak C.C."/>
            <person name="Clutterbuck J."/>
            <person name="Kapitonov V."/>
            <person name="Jurka J."/>
            <person name="Scazzocchio C."/>
            <person name="Farman M."/>
            <person name="Butler J."/>
            <person name="Purcell S."/>
            <person name="Harris S."/>
            <person name="Braus G.H."/>
            <person name="Draht O."/>
            <person name="Busch S."/>
            <person name="D'Enfert C."/>
            <person name="Bouchier C."/>
            <person name="Goldman G.H."/>
            <person name="Bell-Pedersen D."/>
            <person name="Griffiths-Jones S."/>
            <person name="Doonan J.H."/>
            <person name="Yu J."/>
            <person name="Vienken K."/>
            <person name="Pain A."/>
            <person name="Freitag M."/>
            <person name="Selker E.U."/>
            <person name="Archer D.B."/>
            <person name="Penalva M.A."/>
            <person name="Oakley B.R."/>
            <person name="Momany M."/>
            <person name="Tanaka T."/>
            <person name="Kumagai T."/>
            <person name="Asai K."/>
            <person name="Machida M."/>
            <person name="Nierman W.C."/>
            <person name="Denning D.W."/>
            <person name="Caddick M."/>
            <person name="Hynes M."/>
            <person name="Paoletti M."/>
            <person name="Fischer R."/>
            <person name="Miller B."/>
            <person name="Dyer P."/>
            <person name="Sachs M.S."/>
            <person name="Osmani S.A."/>
            <person name="Birren B.W."/>
        </authorList>
    </citation>
    <scope>NUCLEOTIDE SEQUENCE [LARGE SCALE GENOMIC DNA]</scope>
    <source>
        <strain evidence="2">FGSC A4 / ATCC 38163 / CBS 112.46 / NRRL 194 / M139</strain>
    </source>
</reference>
<dbReference type="EMBL" id="BN001302">
    <property type="protein sequence ID" value="CBF75611.1"/>
    <property type="molecule type" value="Genomic_DNA"/>
</dbReference>
<gene>
    <name evidence="1" type="ORF">ANIA_11409</name>
</gene>
<accession>C8V7M4</accession>
<dbReference type="GeneID" id="74897000"/>
<organism evidence="1 2">
    <name type="scientific">Emericella nidulans (strain FGSC A4 / ATCC 38163 / CBS 112.46 / NRRL 194 / M139)</name>
    <name type="common">Aspergillus nidulans</name>
    <dbReference type="NCBI Taxonomy" id="227321"/>
    <lineage>
        <taxon>Eukaryota</taxon>
        <taxon>Fungi</taxon>
        <taxon>Dikarya</taxon>
        <taxon>Ascomycota</taxon>
        <taxon>Pezizomycotina</taxon>
        <taxon>Eurotiomycetes</taxon>
        <taxon>Eurotiomycetidae</taxon>
        <taxon>Eurotiales</taxon>
        <taxon>Aspergillaceae</taxon>
        <taxon>Aspergillus</taxon>
        <taxon>Aspergillus subgen. Nidulantes</taxon>
    </lineage>
</organism>
<reference evidence="2" key="2">
    <citation type="journal article" date="2009" name="Fungal Genet. Biol.">
        <title>The 2008 update of the Aspergillus nidulans genome annotation: a community effort.</title>
        <authorList>
            <person name="Wortman J.R."/>
            <person name="Gilsenan J.M."/>
            <person name="Joardar V."/>
            <person name="Deegan J."/>
            <person name="Clutterbuck J."/>
            <person name="Andersen M.R."/>
            <person name="Archer D."/>
            <person name="Bencina M."/>
            <person name="Braus G."/>
            <person name="Coutinho P."/>
            <person name="von Dohren H."/>
            <person name="Doonan J."/>
            <person name="Driessen A.J."/>
            <person name="Durek P."/>
            <person name="Espeso E."/>
            <person name="Fekete E."/>
            <person name="Flipphi M."/>
            <person name="Estrada C.G."/>
            <person name="Geysens S."/>
            <person name="Goldman G."/>
            <person name="de Groot P.W."/>
            <person name="Hansen K."/>
            <person name="Harris S.D."/>
            <person name="Heinekamp T."/>
            <person name="Helmstaedt K."/>
            <person name="Henrissat B."/>
            <person name="Hofmann G."/>
            <person name="Homan T."/>
            <person name="Horio T."/>
            <person name="Horiuchi H."/>
            <person name="James S."/>
            <person name="Jones M."/>
            <person name="Karaffa L."/>
            <person name="Karanyi Z."/>
            <person name="Kato M."/>
            <person name="Keller N."/>
            <person name="Kelly D.E."/>
            <person name="Kiel J.A."/>
            <person name="Kim J.M."/>
            <person name="van der Klei I.J."/>
            <person name="Klis F.M."/>
            <person name="Kovalchuk A."/>
            <person name="Krasevec N."/>
            <person name="Kubicek C.P."/>
            <person name="Liu B."/>
            <person name="Maccabe A."/>
            <person name="Meyer V."/>
            <person name="Mirabito P."/>
            <person name="Miskei M."/>
            <person name="Mos M."/>
            <person name="Mullins J."/>
            <person name="Nelson D.R."/>
            <person name="Nielsen J."/>
            <person name="Oakley B.R."/>
            <person name="Osmani S.A."/>
            <person name="Pakula T."/>
            <person name="Paszewski A."/>
            <person name="Paulsen I."/>
            <person name="Pilsyk S."/>
            <person name="Pocsi I."/>
            <person name="Punt P.J."/>
            <person name="Ram A.F."/>
            <person name="Ren Q."/>
            <person name="Robellet X."/>
            <person name="Robson G."/>
            <person name="Seiboth B."/>
            <person name="van Solingen P."/>
            <person name="Specht T."/>
            <person name="Sun J."/>
            <person name="Taheri-Talesh N."/>
            <person name="Takeshita N."/>
            <person name="Ussery D."/>
            <person name="vanKuyk P.A."/>
            <person name="Visser H."/>
            <person name="van de Vondervoort P.J."/>
            <person name="de Vries R.P."/>
            <person name="Walton J."/>
            <person name="Xiang X."/>
            <person name="Xiong Y."/>
            <person name="Zeng A.P."/>
            <person name="Brandt B.W."/>
            <person name="Cornell M.J."/>
            <person name="van den Hondel C.A."/>
            <person name="Visser J."/>
            <person name="Oliver S.G."/>
            <person name="Turner G."/>
        </authorList>
    </citation>
    <scope>GENOME REANNOTATION</scope>
    <source>
        <strain evidence="2">FGSC A4 / ATCC 38163 / CBS 112.46 / NRRL 194 / M139</strain>
    </source>
</reference>
<evidence type="ECO:0000313" key="2">
    <source>
        <dbReference type="Proteomes" id="UP000000560"/>
    </source>
</evidence>
<keyword evidence="2" id="KW-1185">Reference proteome</keyword>
<dbReference type="KEGG" id="ani:ANIA_11409"/>
<protein>
    <submittedName>
        <fullName evidence="1">Uncharacterized protein</fullName>
    </submittedName>
</protein>
<dbReference type="Proteomes" id="UP000000560">
    <property type="component" value="Chromosome II"/>
</dbReference>
<dbReference type="HOGENOM" id="CLU_3175382_0_0_1"/>